<gene>
    <name evidence="1" type="ORF">MM415B03731_0006</name>
</gene>
<evidence type="ECO:0000313" key="1">
    <source>
        <dbReference type="EMBL" id="QJA94821.1"/>
    </source>
</evidence>
<sequence length="75" mass="7936">MNRVGPIVELTLVGEVHYEGGRLIVGDADVVSRFMASYGGNRQLGELGITLHLLTMSTTEVSPSGNGVFAECSEP</sequence>
<reference evidence="1" key="1">
    <citation type="submission" date="2020-03" db="EMBL/GenBank/DDBJ databases">
        <title>The deep terrestrial virosphere.</title>
        <authorList>
            <person name="Holmfeldt K."/>
            <person name="Nilsson E."/>
            <person name="Simone D."/>
            <person name="Lopez-Fernandez M."/>
            <person name="Wu X."/>
            <person name="de Brujin I."/>
            <person name="Lundin D."/>
            <person name="Andersson A."/>
            <person name="Bertilsson S."/>
            <person name="Dopson M."/>
        </authorList>
    </citation>
    <scope>NUCLEOTIDE SEQUENCE</scope>
    <source>
        <strain evidence="1">MM415B03731</strain>
    </source>
</reference>
<protein>
    <submittedName>
        <fullName evidence="1">Uncharacterized protein</fullName>
    </submittedName>
</protein>
<name>A0A6M3LP07_9ZZZZ</name>
<dbReference type="AlphaFoldDB" id="A0A6M3LP07"/>
<dbReference type="EMBL" id="MT143263">
    <property type="protein sequence ID" value="QJA94821.1"/>
    <property type="molecule type" value="Genomic_DNA"/>
</dbReference>
<organism evidence="1">
    <name type="scientific">viral metagenome</name>
    <dbReference type="NCBI Taxonomy" id="1070528"/>
    <lineage>
        <taxon>unclassified sequences</taxon>
        <taxon>metagenomes</taxon>
        <taxon>organismal metagenomes</taxon>
    </lineage>
</organism>
<accession>A0A6M3LP07</accession>
<proteinExistence type="predicted"/>